<dbReference type="EMBL" id="LWQS01000039">
    <property type="protein sequence ID" value="OAN47069.1"/>
    <property type="molecule type" value="Genomic_DNA"/>
</dbReference>
<dbReference type="SMART" id="SM00345">
    <property type="entry name" value="HTH_GNTR"/>
    <property type="match status" value="1"/>
</dbReference>
<dbReference type="OrthoDB" id="9781630at2"/>
<dbReference type="CDD" id="cd07377">
    <property type="entry name" value="WHTH_GntR"/>
    <property type="match status" value="1"/>
</dbReference>
<dbReference type="PANTHER" id="PTHR43537:SF24">
    <property type="entry name" value="GLUCONATE OPERON TRANSCRIPTIONAL REPRESSOR"/>
    <property type="match status" value="1"/>
</dbReference>
<sequence>MTKLYTSDESSADQVYQRLRRLLIEGHYPPGSRLVEERLASDLGVSRTPVRQALVRAAAEGLVQIFPNRGAVARSFTIDDLLEMYDLRALLEGHAAFLAAQRITPDQLARMEAAAAALEDSLNHTFARREDEVHFLVEQNAVFHQTIAEAAGNQRLIAMLNQIVAVPLQFRSFYWYRKEERQISNFFHRSILNALTLGDGDRARAMMREHIFYGRDVLLQSRRAESAAVASGEENEL</sequence>
<dbReference type="GO" id="GO:0003700">
    <property type="term" value="F:DNA-binding transcription factor activity"/>
    <property type="evidence" value="ECO:0007669"/>
    <property type="project" value="InterPro"/>
</dbReference>
<keyword evidence="3" id="KW-0804">Transcription</keyword>
<dbReference type="InterPro" id="IPR036390">
    <property type="entry name" value="WH_DNA-bd_sf"/>
</dbReference>
<dbReference type="Pfam" id="PF00392">
    <property type="entry name" value="GntR"/>
    <property type="match status" value="1"/>
</dbReference>
<dbReference type="RefSeq" id="WP_066784702.1">
    <property type="nucleotide sequence ID" value="NZ_LWQS01000039.1"/>
</dbReference>
<protein>
    <submittedName>
        <fullName evidence="5">GntR family transcriptional regulator</fullName>
    </submittedName>
</protein>
<name>A0A178ME75_9CHLR</name>
<dbReference type="SUPFAM" id="SSF48008">
    <property type="entry name" value="GntR ligand-binding domain-like"/>
    <property type="match status" value="1"/>
</dbReference>
<dbReference type="SUPFAM" id="SSF46785">
    <property type="entry name" value="Winged helix' DNA-binding domain"/>
    <property type="match status" value="1"/>
</dbReference>
<dbReference type="InterPro" id="IPR036388">
    <property type="entry name" value="WH-like_DNA-bd_sf"/>
</dbReference>
<evidence type="ECO:0000313" key="6">
    <source>
        <dbReference type="Proteomes" id="UP000078287"/>
    </source>
</evidence>
<dbReference type="InterPro" id="IPR011711">
    <property type="entry name" value="GntR_C"/>
</dbReference>
<dbReference type="Gene3D" id="1.10.10.10">
    <property type="entry name" value="Winged helix-like DNA-binding domain superfamily/Winged helix DNA-binding domain"/>
    <property type="match status" value="1"/>
</dbReference>
<reference evidence="5 6" key="1">
    <citation type="submission" date="2016-04" db="EMBL/GenBank/DDBJ databases">
        <title>Chloroflexus islandicus sp. nov., a thermophilic filamentous anoxygenic phototrophic bacterium from geyser Strokkur (Iceland).</title>
        <authorList>
            <person name="Gaisin V.A."/>
            <person name="Kalashnikov A.M."/>
            <person name="Sukhacheva M.V."/>
            <person name="Grouzdev D.S."/>
            <person name="Ivanov T.M."/>
            <person name="Kuznetsov B."/>
            <person name="Gorlenko V.M."/>
        </authorList>
    </citation>
    <scope>NUCLEOTIDE SEQUENCE [LARGE SCALE GENOMIC DNA]</scope>
    <source>
        <strain evidence="6">isl-2</strain>
    </source>
</reference>
<evidence type="ECO:0000313" key="5">
    <source>
        <dbReference type="EMBL" id="OAN47069.1"/>
    </source>
</evidence>
<feature type="domain" description="HTH gntR-type" evidence="4">
    <location>
        <begin position="9"/>
        <end position="76"/>
    </location>
</feature>
<dbReference type="STRING" id="1707952.A6A03_10615"/>
<evidence type="ECO:0000256" key="3">
    <source>
        <dbReference type="ARBA" id="ARBA00023163"/>
    </source>
</evidence>
<accession>A0A178ME75</accession>
<keyword evidence="6" id="KW-1185">Reference proteome</keyword>
<dbReference type="PROSITE" id="PS50949">
    <property type="entry name" value="HTH_GNTR"/>
    <property type="match status" value="1"/>
</dbReference>
<evidence type="ECO:0000256" key="1">
    <source>
        <dbReference type="ARBA" id="ARBA00023015"/>
    </source>
</evidence>
<dbReference type="AlphaFoldDB" id="A0A178ME75"/>
<dbReference type="SMART" id="SM00895">
    <property type="entry name" value="FCD"/>
    <property type="match status" value="1"/>
</dbReference>
<gene>
    <name evidence="5" type="ORF">A6A03_10615</name>
</gene>
<organism evidence="5 6">
    <name type="scientific">Chloroflexus islandicus</name>
    <dbReference type="NCBI Taxonomy" id="1707952"/>
    <lineage>
        <taxon>Bacteria</taxon>
        <taxon>Bacillati</taxon>
        <taxon>Chloroflexota</taxon>
        <taxon>Chloroflexia</taxon>
        <taxon>Chloroflexales</taxon>
        <taxon>Chloroflexineae</taxon>
        <taxon>Chloroflexaceae</taxon>
        <taxon>Chloroflexus</taxon>
    </lineage>
</organism>
<dbReference type="Gene3D" id="1.20.120.530">
    <property type="entry name" value="GntR ligand-binding domain-like"/>
    <property type="match status" value="1"/>
</dbReference>
<dbReference type="Pfam" id="PF07729">
    <property type="entry name" value="FCD"/>
    <property type="match status" value="1"/>
</dbReference>
<dbReference type="Proteomes" id="UP000078287">
    <property type="component" value="Unassembled WGS sequence"/>
</dbReference>
<comment type="caution">
    <text evidence="5">The sequence shown here is derived from an EMBL/GenBank/DDBJ whole genome shotgun (WGS) entry which is preliminary data.</text>
</comment>
<proteinExistence type="predicted"/>
<dbReference type="InterPro" id="IPR000524">
    <property type="entry name" value="Tscrpt_reg_HTH_GntR"/>
</dbReference>
<evidence type="ECO:0000256" key="2">
    <source>
        <dbReference type="ARBA" id="ARBA00023125"/>
    </source>
</evidence>
<dbReference type="InterPro" id="IPR008920">
    <property type="entry name" value="TF_FadR/GntR_C"/>
</dbReference>
<dbReference type="GO" id="GO:0003677">
    <property type="term" value="F:DNA binding"/>
    <property type="evidence" value="ECO:0007669"/>
    <property type="project" value="UniProtKB-KW"/>
</dbReference>
<keyword evidence="2" id="KW-0238">DNA-binding</keyword>
<dbReference type="PANTHER" id="PTHR43537">
    <property type="entry name" value="TRANSCRIPTIONAL REGULATOR, GNTR FAMILY"/>
    <property type="match status" value="1"/>
</dbReference>
<evidence type="ECO:0000259" key="4">
    <source>
        <dbReference type="PROSITE" id="PS50949"/>
    </source>
</evidence>
<keyword evidence="1" id="KW-0805">Transcription regulation</keyword>